<evidence type="ECO:0008006" key="7">
    <source>
        <dbReference type="Google" id="ProtNLM"/>
    </source>
</evidence>
<dbReference type="HOGENOM" id="CLU_023194_0_3_1"/>
<dbReference type="SUPFAM" id="SSF51735">
    <property type="entry name" value="NAD(P)-binding Rossmann-fold domains"/>
    <property type="match status" value="1"/>
</dbReference>
<dbReference type="PANTHER" id="PTHR42840:SF3">
    <property type="entry name" value="BINDING ROSSMANN FOLD OXIDOREDUCTASE, PUTATIVE (AFU_ORTHOLOGUE AFUA_2G10240)-RELATED"/>
    <property type="match status" value="1"/>
</dbReference>
<name>V3ZSL0_LOTGI</name>
<dbReference type="GO" id="GO:0000166">
    <property type="term" value="F:nucleotide binding"/>
    <property type="evidence" value="ECO:0007669"/>
    <property type="project" value="InterPro"/>
</dbReference>
<evidence type="ECO:0000256" key="2">
    <source>
        <dbReference type="ARBA" id="ARBA00023002"/>
    </source>
</evidence>
<dbReference type="EMBL" id="KB203567">
    <property type="protein sequence ID" value="ESO83866.1"/>
    <property type="molecule type" value="Genomic_DNA"/>
</dbReference>
<keyword evidence="2" id="KW-0560">Oxidoreductase</keyword>
<dbReference type="Pfam" id="PF01408">
    <property type="entry name" value="GFO_IDH_MocA"/>
    <property type="match status" value="1"/>
</dbReference>
<feature type="domain" description="Gfo/Idh/MocA-like oxidoreductase N-terminal" evidence="3">
    <location>
        <begin position="6"/>
        <end position="124"/>
    </location>
</feature>
<dbReference type="Pfam" id="PF22725">
    <property type="entry name" value="GFO_IDH_MocA_C3"/>
    <property type="match status" value="1"/>
</dbReference>
<protein>
    <recommendedName>
        <fullName evidence="7">Gfo/Idh/MocA-like oxidoreductase N-terminal domain-containing protein</fullName>
    </recommendedName>
</protein>
<evidence type="ECO:0000313" key="6">
    <source>
        <dbReference type="Proteomes" id="UP000030746"/>
    </source>
</evidence>
<dbReference type="CTD" id="20241004"/>
<dbReference type="Gene3D" id="3.40.50.720">
    <property type="entry name" value="NAD(P)-binding Rossmann-like Domain"/>
    <property type="match status" value="1"/>
</dbReference>
<dbReference type="GO" id="GO:0006740">
    <property type="term" value="P:NADPH regeneration"/>
    <property type="evidence" value="ECO:0007669"/>
    <property type="project" value="TreeGrafter"/>
</dbReference>
<evidence type="ECO:0000256" key="1">
    <source>
        <dbReference type="ARBA" id="ARBA00010928"/>
    </source>
</evidence>
<dbReference type="KEGG" id="lgi:LOTGIDRAFT_168909"/>
<dbReference type="OrthoDB" id="64915at2759"/>
<dbReference type="GeneID" id="20241004"/>
<comment type="similarity">
    <text evidence="1">Belongs to the Gfo/Idh/MocA family.</text>
</comment>
<keyword evidence="6" id="KW-1185">Reference proteome</keyword>
<dbReference type="InterPro" id="IPR036291">
    <property type="entry name" value="NAD(P)-bd_dom_sf"/>
</dbReference>
<organism evidence="5 6">
    <name type="scientific">Lottia gigantea</name>
    <name type="common">Giant owl limpet</name>
    <dbReference type="NCBI Taxonomy" id="225164"/>
    <lineage>
        <taxon>Eukaryota</taxon>
        <taxon>Metazoa</taxon>
        <taxon>Spiralia</taxon>
        <taxon>Lophotrochozoa</taxon>
        <taxon>Mollusca</taxon>
        <taxon>Gastropoda</taxon>
        <taxon>Patellogastropoda</taxon>
        <taxon>Lottioidea</taxon>
        <taxon>Lottiidae</taxon>
        <taxon>Lottia</taxon>
    </lineage>
</organism>
<feature type="domain" description="GFO/IDH/MocA-like oxidoreductase" evidence="4">
    <location>
        <begin position="138"/>
        <end position="254"/>
    </location>
</feature>
<dbReference type="OMA" id="VNCKYGY"/>
<dbReference type="RefSeq" id="XP_009065443.1">
    <property type="nucleotide sequence ID" value="XM_009067195.1"/>
</dbReference>
<reference evidence="5 6" key="1">
    <citation type="journal article" date="2013" name="Nature">
        <title>Insights into bilaterian evolution from three spiralian genomes.</title>
        <authorList>
            <person name="Simakov O."/>
            <person name="Marletaz F."/>
            <person name="Cho S.J."/>
            <person name="Edsinger-Gonzales E."/>
            <person name="Havlak P."/>
            <person name="Hellsten U."/>
            <person name="Kuo D.H."/>
            <person name="Larsson T."/>
            <person name="Lv J."/>
            <person name="Arendt D."/>
            <person name="Savage R."/>
            <person name="Osoegawa K."/>
            <person name="de Jong P."/>
            <person name="Grimwood J."/>
            <person name="Chapman J.A."/>
            <person name="Shapiro H."/>
            <person name="Aerts A."/>
            <person name="Otillar R.P."/>
            <person name="Terry A.Y."/>
            <person name="Boore J.L."/>
            <person name="Grigoriev I.V."/>
            <person name="Lindberg D.R."/>
            <person name="Seaver E.C."/>
            <person name="Weisblat D.A."/>
            <person name="Putnam N.H."/>
            <person name="Rokhsar D.S."/>
        </authorList>
    </citation>
    <scope>NUCLEOTIDE SEQUENCE [LARGE SCALE GENOMIC DNA]</scope>
</reference>
<evidence type="ECO:0000259" key="3">
    <source>
        <dbReference type="Pfam" id="PF01408"/>
    </source>
</evidence>
<dbReference type="InterPro" id="IPR055170">
    <property type="entry name" value="GFO_IDH_MocA-like_dom"/>
</dbReference>
<dbReference type="GO" id="GO:0016491">
    <property type="term" value="F:oxidoreductase activity"/>
    <property type="evidence" value="ECO:0007669"/>
    <property type="project" value="UniProtKB-KW"/>
</dbReference>
<dbReference type="PANTHER" id="PTHR42840">
    <property type="entry name" value="NAD(P)-BINDING ROSSMANN-FOLD SUPERFAMILY PROTEIN-RELATED"/>
    <property type="match status" value="1"/>
</dbReference>
<dbReference type="GO" id="GO:0005737">
    <property type="term" value="C:cytoplasm"/>
    <property type="evidence" value="ECO:0007669"/>
    <property type="project" value="TreeGrafter"/>
</dbReference>
<gene>
    <name evidence="5" type="ORF">LOTGIDRAFT_168909</name>
</gene>
<evidence type="ECO:0000259" key="4">
    <source>
        <dbReference type="Pfam" id="PF22725"/>
    </source>
</evidence>
<evidence type="ECO:0000313" key="5">
    <source>
        <dbReference type="EMBL" id="ESO83866.1"/>
    </source>
</evidence>
<sequence>MKSRLGIALIGMGRMGLIHLKNCMMSPRTDVKWVIRNNIVEAEKYLMNYNLPIKYTSPDRYTDVLNDPSVDAVIIASSTDTHEDFINRSLQAGKHIFCEKPITSNIDTTKQCYDLAEKFDKHLFCAFHRRFDPSLKILKDKLDRKVLGDPRLVKISSHDVTAPPIDYYRNNKGGILTDSTIHDLDLVRWLINSNPASINISETSFNPEVAKYDSELVLVTIKFKNGAMCVIDNGRQATFGYDQRTEVLCDKGVLKVRNKSANLFTMSTSDKSTVSGIDLCFTQRYAQAYQNELEHFLDVLQGKCRLEVNKEDILEVYKLIEAGRRSIDLKTPVNLNTD</sequence>
<dbReference type="SUPFAM" id="SSF55347">
    <property type="entry name" value="Glyceraldehyde-3-phosphate dehydrogenase-like, C-terminal domain"/>
    <property type="match status" value="1"/>
</dbReference>
<accession>V3ZSL0</accession>
<proteinExistence type="inferred from homology"/>
<dbReference type="InterPro" id="IPR000683">
    <property type="entry name" value="Gfo/Idh/MocA-like_OxRdtase_N"/>
</dbReference>
<dbReference type="Gene3D" id="3.30.360.10">
    <property type="entry name" value="Dihydrodipicolinate Reductase, domain 2"/>
    <property type="match status" value="1"/>
</dbReference>
<dbReference type="STRING" id="225164.V3ZSL0"/>
<dbReference type="Proteomes" id="UP000030746">
    <property type="component" value="Unassembled WGS sequence"/>
</dbReference>
<dbReference type="AlphaFoldDB" id="V3ZSL0"/>